<dbReference type="Pfam" id="PF24898">
    <property type="entry name" value="GGDEF_GdpP"/>
    <property type="match status" value="1"/>
</dbReference>
<keyword evidence="3" id="KW-1133">Transmembrane helix</keyword>
<comment type="caution">
    <text evidence="5">The sequence shown here is derived from an EMBL/GenBank/DDBJ whole genome shotgun (WGS) entry which is preliminary data.</text>
</comment>
<dbReference type="EMBL" id="JACHHV010000020">
    <property type="protein sequence ID" value="MBB5888318.1"/>
    <property type="molecule type" value="Genomic_DNA"/>
</dbReference>
<gene>
    <name evidence="5" type="ORF">HNQ37_001211</name>
</gene>
<dbReference type="FunFam" id="3.90.1640.10:FF:000002">
    <property type="entry name" value="Cyclic-di-AMP phosphodiesterase"/>
    <property type="match status" value="1"/>
</dbReference>
<evidence type="ECO:0000313" key="5">
    <source>
        <dbReference type="EMBL" id="MBB5888318.1"/>
    </source>
</evidence>
<evidence type="ECO:0000256" key="2">
    <source>
        <dbReference type="PIRSR" id="PIRSR026583-50"/>
    </source>
</evidence>
<dbReference type="Pfam" id="PF02272">
    <property type="entry name" value="DHHA1"/>
    <property type="match status" value="1"/>
</dbReference>
<dbReference type="InterPro" id="IPR000160">
    <property type="entry name" value="GGDEF_dom"/>
</dbReference>
<evidence type="ECO:0000313" key="6">
    <source>
        <dbReference type="Proteomes" id="UP000562464"/>
    </source>
</evidence>
<accession>A0A841C9B8</accession>
<dbReference type="SUPFAM" id="SSF64182">
    <property type="entry name" value="DHH phosphoesterases"/>
    <property type="match status" value="1"/>
</dbReference>
<feature type="binding site" evidence="2">
    <location>
        <position position="350"/>
    </location>
    <ligand>
        <name>Mn(2+)</name>
        <dbReference type="ChEBI" id="CHEBI:29035"/>
        <label>1</label>
    </ligand>
</feature>
<feature type="transmembrane region" description="Helical" evidence="3">
    <location>
        <begin position="12"/>
        <end position="31"/>
    </location>
</feature>
<dbReference type="Gene3D" id="3.10.310.30">
    <property type="match status" value="1"/>
</dbReference>
<dbReference type="InterPro" id="IPR003156">
    <property type="entry name" value="DHHA1_dom"/>
</dbReference>
<dbReference type="InterPro" id="IPR051319">
    <property type="entry name" value="Oligoribo/pAp-PDE_c-di-AMP_PDE"/>
</dbReference>
<feature type="binding site" evidence="2">
    <location>
        <position position="421"/>
    </location>
    <ligand>
        <name>Mn(2+)</name>
        <dbReference type="ChEBI" id="CHEBI:29035"/>
        <label>1</label>
    </ligand>
</feature>
<dbReference type="InterPro" id="IPR038763">
    <property type="entry name" value="DHH_sf"/>
</dbReference>
<evidence type="ECO:0000256" key="3">
    <source>
        <dbReference type="SAM" id="Phobius"/>
    </source>
</evidence>
<reference evidence="5 6" key="1">
    <citation type="submission" date="2020-08" db="EMBL/GenBank/DDBJ databases">
        <title>Genomic Encyclopedia of Type Strains, Phase IV (KMG-IV): sequencing the most valuable type-strain genomes for metagenomic binning, comparative biology and taxonomic classification.</title>
        <authorList>
            <person name="Goeker M."/>
        </authorList>
    </citation>
    <scope>NUCLEOTIDE SEQUENCE [LARGE SCALE GENOMIC DNA]</scope>
    <source>
        <strain evidence="5 6">DSM 14925</strain>
    </source>
</reference>
<feature type="binding site" evidence="2">
    <location>
        <position position="352"/>
    </location>
    <ligand>
        <name>Mn(2+)</name>
        <dbReference type="ChEBI" id="CHEBI:29035"/>
        <label>2</label>
    </ligand>
</feature>
<dbReference type="GO" id="GO:0003676">
    <property type="term" value="F:nucleic acid binding"/>
    <property type="evidence" value="ECO:0007669"/>
    <property type="project" value="UniProtKB-UniRule"/>
</dbReference>
<comment type="function">
    <text evidence="1">Has phosphodiesterase (PDE) activity against cyclic-di-AMP (c-di-AMP).</text>
</comment>
<dbReference type="PANTHER" id="PTHR47618">
    <property type="entry name" value="BIFUNCTIONAL OLIGORIBONUCLEASE AND PAP PHOSPHATASE NRNA"/>
    <property type="match status" value="1"/>
</dbReference>
<keyword evidence="6" id="KW-1185">Reference proteome</keyword>
<organism evidence="5 6">
    <name type="scientific">Lactovum miscens</name>
    <dbReference type="NCBI Taxonomy" id="190387"/>
    <lineage>
        <taxon>Bacteria</taxon>
        <taxon>Bacillati</taxon>
        <taxon>Bacillota</taxon>
        <taxon>Bacilli</taxon>
        <taxon>Lactobacillales</taxon>
        <taxon>Streptococcaceae</taxon>
        <taxon>Lactovum</taxon>
    </lineage>
</organism>
<dbReference type="GO" id="GO:0046872">
    <property type="term" value="F:metal ion binding"/>
    <property type="evidence" value="ECO:0007669"/>
    <property type="project" value="UniProtKB-KW"/>
</dbReference>
<feature type="transmembrane region" description="Helical" evidence="3">
    <location>
        <begin position="37"/>
        <end position="55"/>
    </location>
</feature>
<comment type="catalytic activity">
    <reaction evidence="1">
        <text>3',3'-c-di-AMP + H2O = 5'-O-phosphonoadenylyl-(3'-&gt;5')-adenosine + H(+)</text>
        <dbReference type="Rhea" id="RHEA:54420"/>
        <dbReference type="ChEBI" id="CHEBI:15377"/>
        <dbReference type="ChEBI" id="CHEBI:15378"/>
        <dbReference type="ChEBI" id="CHEBI:71500"/>
        <dbReference type="ChEBI" id="CHEBI:138171"/>
    </reaction>
</comment>
<comment type="subcellular location">
    <subcellularLocation>
        <location evidence="1">Cell membrane</location>
    </subcellularLocation>
</comment>
<feature type="binding site" evidence="2">
    <location>
        <position position="421"/>
    </location>
    <ligand>
        <name>Mn(2+)</name>
        <dbReference type="ChEBI" id="CHEBI:29035"/>
        <label>2</label>
    </ligand>
</feature>
<evidence type="ECO:0000259" key="4">
    <source>
        <dbReference type="PROSITE" id="PS50887"/>
    </source>
</evidence>
<dbReference type="EC" id="3.1.4.-" evidence="1"/>
<comment type="similarity">
    <text evidence="1">Belongs to the GdpP/PdeA phosphodiesterase family.</text>
</comment>
<dbReference type="GO" id="GO:0016787">
    <property type="term" value="F:hydrolase activity"/>
    <property type="evidence" value="ECO:0007669"/>
    <property type="project" value="UniProtKB-UniRule"/>
</dbReference>
<evidence type="ECO:0000256" key="1">
    <source>
        <dbReference type="PIRNR" id="PIRNR026583"/>
    </source>
</evidence>
<keyword evidence="1" id="KW-1003">Cell membrane</keyword>
<proteinExistence type="inferred from homology"/>
<dbReference type="Proteomes" id="UP000562464">
    <property type="component" value="Unassembled WGS sequence"/>
</dbReference>
<dbReference type="AlphaFoldDB" id="A0A841C9B8"/>
<dbReference type="Gene3D" id="3.30.450.20">
    <property type="entry name" value="PAS domain"/>
    <property type="match status" value="1"/>
</dbReference>
<dbReference type="Gene3D" id="3.90.1640.10">
    <property type="entry name" value="inorganic pyrophosphatase (n-terminal core)"/>
    <property type="match status" value="1"/>
</dbReference>
<protein>
    <recommendedName>
        <fullName evidence="1">Cyclic-di-AMP phosphodiesterase</fullName>
        <ecNumber evidence="1">3.1.4.-</ecNumber>
    </recommendedName>
</protein>
<keyword evidence="1 3" id="KW-0472">Membrane</keyword>
<keyword evidence="3" id="KW-0812">Transmembrane</keyword>
<keyword evidence="2" id="KW-0479">Metal-binding</keyword>
<dbReference type="GO" id="GO:0005886">
    <property type="term" value="C:plasma membrane"/>
    <property type="evidence" value="ECO:0007669"/>
    <property type="project" value="UniProtKB-SubCell"/>
</dbReference>
<keyword evidence="2" id="KW-0464">Manganese</keyword>
<dbReference type="InterPro" id="IPR001667">
    <property type="entry name" value="DDH_dom"/>
</dbReference>
<name>A0A841C9B8_9LACT</name>
<dbReference type="Pfam" id="PF01368">
    <property type="entry name" value="DHH"/>
    <property type="match status" value="1"/>
</dbReference>
<comment type="cofactor">
    <cofactor evidence="2">
        <name>Mn(2+)</name>
        <dbReference type="ChEBI" id="CHEBI:29035"/>
    </cofactor>
    <text evidence="2">For phosphodiesterase activity, probably binds 2 Mn(2+) per subunit.</text>
</comment>
<dbReference type="PROSITE" id="PS50887">
    <property type="entry name" value="GGDEF"/>
    <property type="match status" value="1"/>
</dbReference>
<feature type="binding site" evidence="2">
    <location>
        <position position="445"/>
    </location>
    <ligand>
        <name>Mn(2+)</name>
        <dbReference type="ChEBI" id="CHEBI:29035"/>
        <label>2</label>
    </ligand>
</feature>
<dbReference type="PANTHER" id="PTHR47618:SF2">
    <property type="entry name" value="CYCLIC-DI-AMP PHOSPHODIESTERASE GDPP"/>
    <property type="match status" value="1"/>
</dbReference>
<feature type="binding site" evidence="2">
    <location>
        <position position="346"/>
    </location>
    <ligand>
        <name>Mn(2+)</name>
        <dbReference type="ChEBI" id="CHEBI:29035"/>
        <label>1</label>
    </ligand>
</feature>
<sequence length="655" mass="73275">MKKNNYFPSQTTLISIVLVATLLELLLVFFVNLNIANFLAIIFTNAILLAIVLYAKYKFKIDQQELIDLSNKSAEESLQYTLEALPIAIIKYNPTSYQPEWYNPYSSLIFEGDQELNPDLLMKLVMDFGKHGRPYKINEKSYSVSCDLTRNIIYLQDSTEEVNSKMDLLERRPIIAIIAIDNYDDVTDSFSDGDKSSINSFIAKFLDKYAKNRSVYLRRLAADRYIIFANYAVLSELMTEKFSPLLDEFRERAAEKKIPLTLSIGVSYGIVDYMTIGKTAMNNLELALIRGGDQVVVKENEDNARAVYFGGNSESRIEKSRTRVRAIASLLNNIISESNQVFIMGHKFPDMDALGASVVMRNFAAGLNKEAFIVYNPEQLQEDTKRAIAMLNDVEGLYPHVLRLNSAKKLKTDNALLIMVDHSKISQTMDKEFFERFDKVVVVDHHRRDDDFPENPLLSYIESGASSATEMVVEILRFQNKSGVKMSSIEASVALAGISVDTKSFTKATTENTFESASFLRNQGADNDLVQKFLATDFETFKQVNEVVLAAEIIDGGIAIALGLPGQAYPKVILAKAADRLLTLQGVKASFTLAVNETNDVIVSARSNGKYNVQTIMEALGGGGHFDSAATQITGKSVNEIKEELIQTIRERESK</sequence>
<feature type="domain" description="GGDEF" evidence="4">
    <location>
        <begin position="171"/>
        <end position="300"/>
    </location>
</feature>
<dbReference type="RefSeq" id="WP_183540271.1">
    <property type="nucleotide sequence ID" value="NZ_JACHHV010000020.1"/>
</dbReference>
<keyword evidence="1" id="KW-0378">Hydrolase</keyword>
<dbReference type="PIRSF" id="PIRSF026583">
    <property type="entry name" value="YybT"/>
    <property type="match status" value="1"/>
</dbReference>
<feature type="binding site" evidence="2">
    <location>
        <position position="501"/>
    </location>
    <ligand>
        <name>Mn(2+)</name>
        <dbReference type="ChEBI" id="CHEBI:29035"/>
        <label>2</label>
    </ligand>
</feature>
<dbReference type="InterPro" id="IPR014528">
    <property type="entry name" value="GdpP/PdeA"/>
</dbReference>